<reference evidence="1 2" key="1">
    <citation type="submission" date="2015-08" db="EMBL/GenBank/DDBJ databases">
        <title>Next Generation Sequencing and Analysis of the Genome of Puccinia sorghi L Schw, the Causal Agent of Maize Common Rust.</title>
        <authorList>
            <person name="Rochi L."/>
            <person name="Burguener G."/>
            <person name="Darino M."/>
            <person name="Turjanski A."/>
            <person name="Kreff E."/>
            <person name="Dieguez M.J."/>
            <person name="Sacco F."/>
        </authorList>
    </citation>
    <scope>NUCLEOTIDE SEQUENCE [LARGE SCALE GENOMIC DNA]</scope>
    <source>
        <strain evidence="1 2">RO10H11247</strain>
    </source>
</reference>
<comment type="caution">
    <text evidence="1">The sequence shown here is derived from an EMBL/GenBank/DDBJ whole genome shotgun (WGS) entry which is preliminary data.</text>
</comment>
<sequence>MFWDKLVLWHLTSARGQHFCWGEAKCDQAICLILSVDILSLRTGFYFCSRAWGFIKGG</sequence>
<keyword evidence="2" id="KW-1185">Reference proteome</keyword>
<accession>A0A0L6V6Y7</accession>
<dbReference type="EMBL" id="LAVV01007261">
    <property type="protein sequence ID" value="KNZ56528.1"/>
    <property type="molecule type" value="Genomic_DNA"/>
</dbReference>
<protein>
    <submittedName>
        <fullName evidence="1">Putative signal peptide protein</fullName>
    </submittedName>
</protein>
<evidence type="ECO:0000313" key="1">
    <source>
        <dbReference type="EMBL" id="KNZ56528.1"/>
    </source>
</evidence>
<name>A0A0L6V6Y7_9BASI</name>
<organism evidence="1 2">
    <name type="scientific">Puccinia sorghi</name>
    <dbReference type="NCBI Taxonomy" id="27349"/>
    <lineage>
        <taxon>Eukaryota</taxon>
        <taxon>Fungi</taxon>
        <taxon>Dikarya</taxon>
        <taxon>Basidiomycota</taxon>
        <taxon>Pucciniomycotina</taxon>
        <taxon>Pucciniomycetes</taxon>
        <taxon>Pucciniales</taxon>
        <taxon>Pucciniaceae</taxon>
        <taxon>Puccinia</taxon>
    </lineage>
</organism>
<gene>
    <name evidence="1" type="ORF">VP01_2382g5</name>
</gene>
<evidence type="ECO:0000313" key="2">
    <source>
        <dbReference type="Proteomes" id="UP000037035"/>
    </source>
</evidence>
<dbReference type="AlphaFoldDB" id="A0A0L6V6Y7"/>
<dbReference type="Proteomes" id="UP000037035">
    <property type="component" value="Unassembled WGS sequence"/>
</dbReference>
<proteinExistence type="predicted"/>
<dbReference type="VEuPathDB" id="FungiDB:VP01_2382g5"/>